<keyword evidence="2" id="KW-1185">Reference proteome</keyword>
<dbReference type="Gene3D" id="3.40.50.2000">
    <property type="entry name" value="Glycogen Phosphorylase B"/>
    <property type="match status" value="2"/>
</dbReference>
<reference evidence="1" key="1">
    <citation type="submission" date="2022-06" db="EMBL/GenBank/DDBJ databases">
        <title>Gramella sediminis sp. nov., isolated from deep-sea sediment of the Indian Ocean.</title>
        <authorList>
            <person name="Yang L."/>
        </authorList>
    </citation>
    <scope>NUCLEOTIDE SEQUENCE</scope>
    <source>
        <strain evidence="1">HMD3159</strain>
    </source>
</reference>
<evidence type="ECO:0000313" key="2">
    <source>
        <dbReference type="Proteomes" id="UP001155077"/>
    </source>
</evidence>
<evidence type="ECO:0008006" key="3">
    <source>
        <dbReference type="Google" id="ProtNLM"/>
    </source>
</evidence>
<proteinExistence type="predicted"/>
<accession>A0ABT0Z4Z7</accession>
<evidence type="ECO:0000313" key="1">
    <source>
        <dbReference type="EMBL" id="MCM8570490.1"/>
    </source>
</evidence>
<protein>
    <recommendedName>
        <fullName evidence="3">Glycosyltransferase family 1 protein</fullName>
    </recommendedName>
</protein>
<dbReference type="EMBL" id="JAMSCK010000005">
    <property type="protein sequence ID" value="MCM8570490.1"/>
    <property type="molecule type" value="Genomic_DNA"/>
</dbReference>
<dbReference type="Proteomes" id="UP001155077">
    <property type="component" value="Unassembled WGS sequence"/>
</dbReference>
<sequence length="425" mass="50183">MKKKVLIAGTGQANYILQLYENIAPELSRFSFSSINLKGFGNLNVHERADKIFKYNYQFGFPSLNLGSLLKGIIHLSASTYFWKDHRIHFAEKGLLNYLAHSYRLTKQHLHAYSFARFIDGETSTDIIHFHFLNHKHGLFIYYLQKDYKIIYTYWGSDIFRISKWKDHEIQKTILPKGNLITAATPEMQFAIQNRFGFNLLDKFRTARFIHDETFYNVAEQLLEGDKKWKADFKEKLNIAEDKLVILYGHNAVEENNHLKFIEILKEIPEEIIEKFHVVFPLSYGNRTMDHINYIKKQCSNLNTGFTYIEKFLDWEMMAKLKIISDVYIHAPTTDGLSAFLTEFFYTNNLAIVGSWLPYKTFKNYGLEYVEFNDFSDLKEILKDIEQYLSIYKLKIAQNRSLIIQNFSISEIQKNWLDIYSELDK</sequence>
<organism evidence="1 2">
    <name type="scientific">Gramella jeungdoensis</name>
    <dbReference type="NCBI Taxonomy" id="708091"/>
    <lineage>
        <taxon>Bacteria</taxon>
        <taxon>Pseudomonadati</taxon>
        <taxon>Bacteroidota</taxon>
        <taxon>Flavobacteriia</taxon>
        <taxon>Flavobacteriales</taxon>
        <taxon>Flavobacteriaceae</taxon>
        <taxon>Christiangramia</taxon>
    </lineage>
</organism>
<name>A0ABT0Z4Z7_9FLAO</name>
<comment type="caution">
    <text evidence="1">The sequence shown here is derived from an EMBL/GenBank/DDBJ whole genome shotgun (WGS) entry which is preliminary data.</text>
</comment>
<gene>
    <name evidence="1" type="ORF">NE848_13935</name>
</gene>
<dbReference type="SUPFAM" id="SSF53756">
    <property type="entry name" value="UDP-Glycosyltransferase/glycogen phosphorylase"/>
    <property type="match status" value="1"/>
</dbReference>
<dbReference type="RefSeq" id="WP_252114665.1">
    <property type="nucleotide sequence ID" value="NZ_JAMSCK010000005.1"/>
</dbReference>